<feature type="domain" description="G-protein coupled receptors family 1 profile" evidence="7">
    <location>
        <begin position="68"/>
        <end position="354"/>
    </location>
</feature>
<dbReference type="GO" id="GO:0016020">
    <property type="term" value="C:membrane"/>
    <property type="evidence" value="ECO:0007669"/>
    <property type="project" value="UniProtKB-SubCell"/>
</dbReference>
<dbReference type="InterPro" id="IPR052954">
    <property type="entry name" value="GPCR-Ligand_Int"/>
</dbReference>
<dbReference type="Proteomes" id="UP000735302">
    <property type="component" value="Unassembled WGS sequence"/>
</dbReference>
<keyword evidence="4 6" id="KW-0472">Membrane</keyword>
<feature type="transmembrane region" description="Helical" evidence="6">
    <location>
        <begin position="225"/>
        <end position="250"/>
    </location>
</feature>
<evidence type="ECO:0000256" key="4">
    <source>
        <dbReference type="ARBA" id="ARBA00023136"/>
    </source>
</evidence>
<gene>
    <name evidence="8" type="ORF">PoB_001963800</name>
</gene>
<dbReference type="Pfam" id="PF00001">
    <property type="entry name" value="7tm_1"/>
    <property type="match status" value="1"/>
</dbReference>
<proteinExistence type="predicted"/>
<feature type="transmembrane region" description="Helical" evidence="6">
    <location>
        <begin position="134"/>
        <end position="161"/>
    </location>
</feature>
<evidence type="ECO:0000313" key="8">
    <source>
        <dbReference type="EMBL" id="GFN93132.1"/>
    </source>
</evidence>
<evidence type="ECO:0000259" key="7">
    <source>
        <dbReference type="PROSITE" id="PS50262"/>
    </source>
</evidence>
<keyword evidence="9" id="KW-1185">Reference proteome</keyword>
<dbReference type="EMBL" id="BLXT01002311">
    <property type="protein sequence ID" value="GFN93132.1"/>
    <property type="molecule type" value="Genomic_DNA"/>
</dbReference>
<name>A0AAV3ZEX6_9GAST</name>
<dbReference type="Gene3D" id="1.20.1070.10">
    <property type="entry name" value="Rhodopsin 7-helix transmembrane proteins"/>
    <property type="match status" value="1"/>
</dbReference>
<feature type="region of interest" description="Disordered" evidence="5">
    <location>
        <begin position="267"/>
        <end position="286"/>
    </location>
</feature>
<dbReference type="PRINTS" id="PR00237">
    <property type="entry name" value="GPCRRHODOPSN"/>
</dbReference>
<dbReference type="PANTHER" id="PTHR46641">
    <property type="entry name" value="FMRFAMIDE RECEPTOR-RELATED"/>
    <property type="match status" value="1"/>
</dbReference>
<dbReference type="PROSITE" id="PS50262">
    <property type="entry name" value="G_PROTEIN_RECEP_F1_2"/>
    <property type="match status" value="1"/>
</dbReference>
<keyword evidence="2 6" id="KW-0812">Transmembrane</keyword>
<evidence type="ECO:0000256" key="6">
    <source>
        <dbReference type="SAM" id="Phobius"/>
    </source>
</evidence>
<feature type="transmembrane region" description="Helical" evidence="6">
    <location>
        <begin position="295"/>
        <end position="319"/>
    </location>
</feature>
<feature type="transmembrane region" description="Helical" evidence="6">
    <location>
        <begin position="173"/>
        <end position="192"/>
    </location>
</feature>
<dbReference type="InterPro" id="IPR017452">
    <property type="entry name" value="GPCR_Rhodpsn_7TM"/>
</dbReference>
<comment type="subcellular location">
    <subcellularLocation>
        <location evidence="1">Membrane</location>
    </subcellularLocation>
</comment>
<dbReference type="AlphaFoldDB" id="A0AAV3ZEX6"/>
<dbReference type="InterPro" id="IPR000276">
    <property type="entry name" value="GPCR_Rhodpsn"/>
</dbReference>
<feature type="transmembrane region" description="Helical" evidence="6">
    <location>
        <begin position="331"/>
        <end position="357"/>
    </location>
</feature>
<organism evidence="8 9">
    <name type="scientific">Plakobranchus ocellatus</name>
    <dbReference type="NCBI Taxonomy" id="259542"/>
    <lineage>
        <taxon>Eukaryota</taxon>
        <taxon>Metazoa</taxon>
        <taxon>Spiralia</taxon>
        <taxon>Lophotrochozoa</taxon>
        <taxon>Mollusca</taxon>
        <taxon>Gastropoda</taxon>
        <taxon>Heterobranchia</taxon>
        <taxon>Euthyneura</taxon>
        <taxon>Panpulmonata</taxon>
        <taxon>Sacoglossa</taxon>
        <taxon>Placobranchoidea</taxon>
        <taxon>Plakobranchidae</taxon>
        <taxon>Plakobranchus</taxon>
    </lineage>
</organism>
<dbReference type="SUPFAM" id="SSF81321">
    <property type="entry name" value="Family A G protein-coupled receptor-like"/>
    <property type="match status" value="1"/>
</dbReference>
<accession>A0AAV3ZEX6</accession>
<protein>
    <submittedName>
        <fullName evidence="8">Chemosensory receptor a</fullName>
    </submittedName>
</protein>
<evidence type="ECO:0000256" key="3">
    <source>
        <dbReference type="ARBA" id="ARBA00022989"/>
    </source>
</evidence>
<reference evidence="8 9" key="1">
    <citation type="journal article" date="2021" name="Elife">
        <title>Chloroplast acquisition without the gene transfer in kleptoplastic sea slugs, Plakobranchus ocellatus.</title>
        <authorList>
            <person name="Maeda T."/>
            <person name="Takahashi S."/>
            <person name="Yoshida T."/>
            <person name="Shimamura S."/>
            <person name="Takaki Y."/>
            <person name="Nagai Y."/>
            <person name="Toyoda A."/>
            <person name="Suzuki Y."/>
            <person name="Arimoto A."/>
            <person name="Ishii H."/>
            <person name="Satoh N."/>
            <person name="Nishiyama T."/>
            <person name="Hasebe M."/>
            <person name="Maruyama T."/>
            <person name="Minagawa J."/>
            <person name="Obokata J."/>
            <person name="Shigenobu S."/>
        </authorList>
    </citation>
    <scope>NUCLEOTIDE SEQUENCE [LARGE SCALE GENOMIC DNA]</scope>
</reference>
<keyword evidence="3 6" id="KW-1133">Transmembrane helix</keyword>
<dbReference type="GO" id="GO:0004930">
    <property type="term" value="F:G protein-coupled receptor activity"/>
    <property type="evidence" value="ECO:0007669"/>
    <property type="project" value="InterPro"/>
</dbReference>
<evidence type="ECO:0000256" key="2">
    <source>
        <dbReference type="ARBA" id="ARBA00022692"/>
    </source>
</evidence>
<sequence>MDPEKVEVRASSENFLTTMSPLQMWTHQAKNPPLLSLETGLLTDEQFDIISWILVFIIQMINLSGLVTNILSIIVFTRLGFSEASNISLTALAICDLSCMVFSMWANLCYLPVFRDSRLPFNVYSVKLLTGSGLWAYIVRTAAWITAFISFERCLCILVPLKVKRLITPRTTTIAMIVISMLTVGPYIFMHVRFHFGWVFYPHLNATIFDIVPVNEKNLILGEQIIMVLCGLIQPVLAFAIVVTCTVFLISQLKKISSWRKSVTSTKNQKQNSEDKSAPTTAGTGTSISQKEERLVRMVVVIATTFIVCFIPTCVAAMFDDSFYEGTYRRIFAILILINFLGGSVSGSVNIIIYYNMASKYRLGLRRLLRLDHEE</sequence>
<evidence type="ECO:0000313" key="9">
    <source>
        <dbReference type="Proteomes" id="UP000735302"/>
    </source>
</evidence>
<feature type="transmembrane region" description="Helical" evidence="6">
    <location>
        <begin position="89"/>
        <end position="114"/>
    </location>
</feature>
<evidence type="ECO:0000256" key="5">
    <source>
        <dbReference type="SAM" id="MobiDB-lite"/>
    </source>
</evidence>
<keyword evidence="8" id="KW-0675">Receptor</keyword>
<dbReference type="PANTHER" id="PTHR46641:SF18">
    <property type="entry name" value="G-PROTEIN COUPLED RECEPTORS FAMILY 1 PROFILE DOMAIN-CONTAINING PROTEIN"/>
    <property type="match status" value="1"/>
</dbReference>
<comment type="caution">
    <text evidence="8">The sequence shown here is derived from an EMBL/GenBank/DDBJ whole genome shotgun (WGS) entry which is preliminary data.</text>
</comment>
<evidence type="ECO:0000256" key="1">
    <source>
        <dbReference type="ARBA" id="ARBA00004370"/>
    </source>
</evidence>
<feature type="transmembrane region" description="Helical" evidence="6">
    <location>
        <begin position="49"/>
        <end position="77"/>
    </location>
</feature>